<proteinExistence type="predicted"/>
<dbReference type="EMBL" id="CAJNOU010002363">
    <property type="protein sequence ID" value="CAF1314636.1"/>
    <property type="molecule type" value="Genomic_DNA"/>
</dbReference>
<gene>
    <name evidence="1" type="ORF">SEV965_LOCUS26983</name>
</gene>
<protein>
    <submittedName>
        <fullName evidence="1">Uncharacterized protein</fullName>
    </submittedName>
</protein>
<reference evidence="1" key="1">
    <citation type="submission" date="2021-02" db="EMBL/GenBank/DDBJ databases">
        <authorList>
            <person name="Nowell W R."/>
        </authorList>
    </citation>
    <scope>NUCLEOTIDE SEQUENCE</scope>
</reference>
<evidence type="ECO:0000313" key="1">
    <source>
        <dbReference type="EMBL" id="CAF1314636.1"/>
    </source>
</evidence>
<sequence length="94" mass="10591">MTTSIRLSLQSNFLNPTTLEEIIRNRSNSSPLESINTTTKIPLTSVSKINVENDSTTNSSIDEDYDEELIEDDKIEHRQTLTDHPLILSSNINS</sequence>
<organism evidence="1 2">
    <name type="scientific">Rotaria sordida</name>
    <dbReference type="NCBI Taxonomy" id="392033"/>
    <lineage>
        <taxon>Eukaryota</taxon>
        <taxon>Metazoa</taxon>
        <taxon>Spiralia</taxon>
        <taxon>Gnathifera</taxon>
        <taxon>Rotifera</taxon>
        <taxon>Eurotatoria</taxon>
        <taxon>Bdelloidea</taxon>
        <taxon>Philodinida</taxon>
        <taxon>Philodinidae</taxon>
        <taxon>Rotaria</taxon>
    </lineage>
</organism>
<accession>A0A815EQC0</accession>
<evidence type="ECO:0000313" key="2">
    <source>
        <dbReference type="Proteomes" id="UP000663889"/>
    </source>
</evidence>
<dbReference type="AlphaFoldDB" id="A0A815EQC0"/>
<dbReference type="Proteomes" id="UP000663889">
    <property type="component" value="Unassembled WGS sequence"/>
</dbReference>
<name>A0A815EQC0_9BILA</name>
<comment type="caution">
    <text evidence="1">The sequence shown here is derived from an EMBL/GenBank/DDBJ whole genome shotgun (WGS) entry which is preliminary data.</text>
</comment>